<sequence length="372" mass="40818">MINLPLMQKVLPSIQGGSGSESTATLIVIIGVILLIVLAGRFAGGGNGSRKSSGRSGSSSSKPKKFNRRSFIRKASSFGLTKVQCNTLANLVVKYKMKNPYLVFSHSNQLDSLLRKSITEIESQVSSDQVKEAQKITIFRIKQTIERNSNRSKSFSSTGSIPNGQTIAISPASGGRFQSKINTNLKNYISATIPENQSGSQVRWKKWTPVKVFFWKRNGQGFTFDSKVTGYSVIRGVPSVLLQHSTKVKQAQQRKFRRRELSRPAYFFPVKVVPVGVGKKAKKRAIVESDRGALGTLVDISAGGCAIKSTKPVPKAGLIKLQFETGEGHSIWCFGKVINIRKAAPMGGTMHIVFTKVTHKNLNSINSFVYDY</sequence>
<feature type="transmembrane region" description="Helical" evidence="2">
    <location>
        <begin position="23"/>
        <end position="43"/>
    </location>
</feature>
<evidence type="ECO:0000259" key="3">
    <source>
        <dbReference type="Pfam" id="PF07238"/>
    </source>
</evidence>
<feature type="compositionally biased region" description="Low complexity" evidence="1">
    <location>
        <begin position="49"/>
        <end position="61"/>
    </location>
</feature>
<comment type="caution">
    <text evidence="4">The sequence shown here is derived from an EMBL/GenBank/DDBJ whole genome shotgun (WGS) entry which is preliminary data.</text>
</comment>
<dbReference type="InterPro" id="IPR009875">
    <property type="entry name" value="PilZ_domain"/>
</dbReference>
<dbReference type="AlphaFoldDB" id="A0AAJ1IGZ9"/>
<evidence type="ECO:0000256" key="2">
    <source>
        <dbReference type="SAM" id="Phobius"/>
    </source>
</evidence>
<evidence type="ECO:0000313" key="4">
    <source>
        <dbReference type="EMBL" id="MDC7228024.1"/>
    </source>
</evidence>
<dbReference type="Pfam" id="PF07238">
    <property type="entry name" value="PilZ"/>
    <property type="match status" value="1"/>
</dbReference>
<dbReference type="GO" id="GO:0035438">
    <property type="term" value="F:cyclic-di-GMP binding"/>
    <property type="evidence" value="ECO:0007669"/>
    <property type="project" value="InterPro"/>
</dbReference>
<keyword evidence="2" id="KW-1133">Transmembrane helix</keyword>
<evidence type="ECO:0000256" key="1">
    <source>
        <dbReference type="SAM" id="MobiDB-lite"/>
    </source>
</evidence>
<dbReference type="EMBL" id="JAQQAL010000039">
    <property type="protein sequence ID" value="MDC7228024.1"/>
    <property type="molecule type" value="Genomic_DNA"/>
</dbReference>
<feature type="region of interest" description="Disordered" evidence="1">
    <location>
        <begin position="45"/>
        <end position="66"/>
    </location>
</feature>
<gene>
    <name evidence="4" type="ORF">PQJ61_14775</name>
</gene>
<feature type="domain" description="PilZ" evidence="3">
    <location>
        <begin position="287"/>
        <end position="370"/>
    </location>
</feature>
<name>A0AAJ1IGZ9_9SPIO</name>
<keyword evidence="2" id="KW-0472">Membrane</keyword>
<proteinExistence type="predicted"/>
<keyword evidence="2" id="KW-0812">Transmembrane</keyword>
<dbReference type="Proteomes" id="UP001221217">
    <property type="component" value="Unassembled WGS sequence"/>
</dbReference>
<organism evidence="4 5">
    <name type="scientific">Candidatus Thalassospirochaeta sargassi</name>
    <dbReference type="NCBI Taxonomy" id="3119039"/>
    <lineage>
        <taxon>Bacteria</taxon>
        <taxon>Pseudomonadati</taxon>
        <taxon>Spirochaetota</taxon>
        <taxon>Spirochaetia</taxon>
        <taxon>Spirochaetales</taxon>
        <taxon>Spirochaetaceae</taxon>
        <taxon>Candidatus Thalassospirochaeta</taxon>
    </lineage>
</organism>
<reference evidence="4 5" key="1">
    <citation type="submission" date="2022-12" db="EMBL/GenBank/DDBJ databases">
        <title>Metagenome assembled genome from gulf of manar.</title>
        <authorList>
            <person name="Kohli P."/>
            <person name="Pk S."/>
            <person name="Venkata Ramana C."/>
            <person name="Sasikala C."/>
        </authorList>
    </citation>
    <scope>NUCLEOTIDE SEQUENCE [LARGE SCALE GENOMIC DNA]</scope>
    <source>
        <strain evidence="4">JB008</strain>
    </source>
</reference>
<protein>
    <submittedName>
        <fullName evidence="4">PilZ domain-containing protein</fullName>
    </submittedName>
</protein>
<accession>A0AAJ1IGZ9</accession>
<evidence type="ECO:0000313" key="5">
    <source>
        <dbReference type="Proteomes" id="UP001221217"/>
    </source>
</evidence>